<keyword evidence="3" id="KW-1185">Reference proteome</keyword>
<evidence type="ECO:0000256" key="1">
    <source>
        <dbReference type="SAM" id="Phobius"/>
    </source>
</evidence>
<dbReference type="AlphaFoldDB" id="A0AAP0PLL2"/>
<sequence length="50" mass="6183">MLLSNPSHPFVVFYKLEREERKRRHPNQREVISFPHFSSSFFLFFFFFVG</sequence>
<keyword evidence="1" id="KW-0472">Membrane</keyword>
<name>A0AAP0PLL2_9MAGN</name>
<proteinExistence type="predicted"/>
<reference evidence="2 3" key="1">
    <citation type="submission" date="2024-01" db="EMBL/GenBank/DDBJ databases">
        <title>Genome assemblies of Stephania.</title>
        <authorList>
            <person name="Yang L."/>
        </authorList>
    </citation>
    <scope>NUCLEOTIDE SEQUENCE [LARGE SCALE GENOMIC DNA]</scope>
    <source>
        <strain evidence="2">QJT</strain>
        <tissue evidence="2">Leaf</tissue>
    </source>
</reference>
<protein>
    <submittedName>
        <fullName evidence="2">Uncharacterized protein</fullName>
    </submittedName>
</protein>
<keyword evidence="1" id="KW-0812">Transmembrane</keyword>
<evidence type="ECO:0000313" key="2">
    <source>
        <dbReference type="EMBL" id="KAK9145271.1"/>
    </source>
</evidence>
<dbReference type="EMBL" id="JBBNAE010000002">
    <property type="protein sequence ID" value="KAK9145271.1"/>
    <property type="molecule type" value="Genomic_DNA"/>
</dbReference>
<feature type="transmembrane region" description="Helical" evidence="1">
    <location>
        <begin position="31"/>
        <end position="49"/>
    </location>
</feature>
<dbReference type="Proteomes" id="UP001417504">
    <property type="component" value="Unassembled WGS sequence"/>
</dbReference>
<accession>A0AAP0PLL2</accession>
<gene>
    <name evidence="2" type="ORF">Sjap_005174</name>
</gene>
<evidence type="ECO:0000313" key="3">
    <source>
        <dbReference type="Proteomes" id="UP001417504"/>
    </source>
</evidence>
<keyword evidence="1" id="KW-1133">Transmembrane helix</keyword>
<organism evidence="2 3">
    <name type="scientific">Stephania japonica</name>
    <dbReference type="NCBI Taxonomy" id="461633"/>
    <lineage>
        <taxon>Eukaryota</taxon>
        <taxon>Viridiplantae</taxon>
        <taxon>Streptophyta</taxon>
        <taxon>Embryophyta</taxon>
        <taxon>Tracheophyta</taxon>
        <taxon>Spermatophyta</taxon>
        <taxon>Magnoliopsida</taxon>
        <taxon>Ranunculales</taxon>
        <taxon>Menispermaceae</taxon>
        <taxon>Menispermoideae</taxon>
        <taxon>Cissampelideae</taxon>
        <taxon>Stephania</taxon>
    </lineage>
</organism>
<comment type="caution">
    <text evidence="2">The sequence shown here is derived from an EMBL/GenBank/DDBJ whole genome shotgun (WGS) entry which is preliminary data.</text>
</comment>